<accession>A0A9P7UT44</accession>
<feature type="compositionally biased region" description="Polar residues" evidence="1">
    <location>
        <begin position="29"/>
        <end position="45"/>
    </location>
</feature>
<feature type="region of interest" description="Disordered" evidence="1">
    <location>
        <begin position="29"/>
        <end position="58"/>
    </location>
</feature>
<dbReference type="GeneID" id="66078987"/>
<protein>
    <submittedName>
        <fullName evidence="2">Uncharacterized protein</fullName>
    </submittedName>
</protein>
<comment type="caution">
    <text evidence="2">The sequence shown here is derived from an EMBL/GenBank/DDBJ whole genome shotgun (WGS) entry which is preliminary data.</text>
</comment>
<reference evidence="2" key="1">
    <citation type="journal article" date="2021" name="Genome Biol. Evol.">
        <title>The assembled and annotated genome of the fairy-ring fungus Marasmius oreades.</title>
        <authorList>
            <person name="Hiltunen M."/>
            <person name="Ament-Velasquez S.L."/>
            <person name="Johannesson H."/>
        </authorList>
    </citation>
    <scope>NUCLEOTIDE SEQUENCE</scope>
    <source>
        <strain evidence="2">03SP1</strain>
    </source>
</reference>
<name>A0A9P7UT44_9AGAR</name>
<dbReference type="KEGG" id="more:E1B28_009911"/>
<dbReference type="Proteomes" id="UP001049176">
    <property type="component" value="Chromosome 6"/>
</dbReference>
<keyword evidence="3" id="KW-1185">Reference proteome</keyword>
<evidence type="ECO:0000313" key="3">
    <source>
        <dbReference type="Proteomes" id="UP001049176"/>
    </source>
</evidence>
<sequence length="119" mass="13458">MKENSRYFSSFQEHNCTCTPWTSPATQLVRRSTSVGSANSDQSMSPREIDNIPGSTSGNRKSRLYCKFDDFTWSTLQGQQGKGNNNNWQRSSLRSLSVFLHPTPGSFEGCKSLIIMLRR</sequence>
<proteinExistence type="predicted"/>
<dbReference type="EMBL" id="CM032186">
    <property type="protein sequence ID" value="KAG7090829.1"/>
    <property type="molecule type" value="Genomic_DNA"/>
</dbReference>
<dbReference type="RefSeq" id="XP_043007299.1">
    <property type="nucleotide sequence ID" value="XM_043154841.1"/>
</dbReference>
<gene>
    <name evidence="2" type="ORF">E1B28_009911</name>
</gene>
<dbReference type="AlphaFoldDB" id="A0A9P7UT44"/>
<organism evidence="2 3">
    <name type="scientific">Marasmius oreades</name>
    <name type="common">fairy-ring Marasmius</name>
    <dbReference type="NCBI Taxonomy" id="181124"/>
    <lineage>
        <taxon>Eukaryota</taxon>
        <taxon>Fungi</taxon>
        <taxon>Dikarya</taxon>
        <taxon>Basidiomycota</taxon>
        <taxon>Agaricomycotina</taxon>
        <taxon>Agaricomycetes</taxon>
        <taxon>Agaricomycetidae</taxon>
        <taxon>Agaricales</taxon>
        <taxon>Marasmiineae</taxon>
        <taxon>Marasmiaceae</taxon>
        <taxon>Marasmius</taxon>
    </lineage>
</organism>
<evidence type="ECO:0000313" key="2">
    <source>
        <dbReference type="EMBL" id="KAG7090829.1"/>
    </source>
</evidence>
<evidence type="ECO:0000256" key="1">
    <source>
        <dbReference type="SAM" id="MobiDB-lite"/>
    </source>
</evidence>